<comment type="caution">
    <text evidence="1">The sequence shown here is derived from an EMBL/GenBank/DDBJ whole genome shotgun (WGS) entry which is preliminary data.</text>
</comment>
<keyword evidence="2" id="KW-1185">Reference proteome</keyword>
<evidence type="ECO:0000313" key="1">
    <source>
        <dbReference type="EMBL" id="MZP44630.1"/>
    </source>
</evidence>
<gene>
    <name evidence="1" type="ORF">GTO89_16535</name>
</gene>
<reference evidence="1 2" key="1">
    <citation type="submission" date="2020-01" db="EMBL/GenBank/DDBJ databases">
        <title>Whole genome sequence of Heliobacterium gestii DSM 11169.</title>
        <authorList>
            <person name="Kyndt J.A."/>
            <person name="Meyer T.E."/>
        </authorList>
    </citation>
    <scope>NUCLEOTIDE SEQUENCE [LARGE SCALE GENOMIC DNA]</scope>
    <source>
        <strain evidence="1 2">DSM 11169</strain>
    </source>
</reference>
<dbReference type="AlphaFoldDB" id="A0A845LHX4"/>
<organism evidence="1 2">
    <name type="scientific">Heliomicrobium gestii</name>
    <name type="common">Heliobacterium gestii</name>
    <dbReference type="NCBI Taxonomy" id="2699"/>
    <lineage>
        <taxon>Bacteria</taxon>
        <taxon>Bacillati</taxon>
        <taxon>Bacillota</taxon>
        <taxon>Clostridia</taxon>
        <taxon>Eubacteriales</taxon>
        <taxon>Heliobacteriaceae</taxon>
        <taxon>Heliomicrobium</taxon>
    </lineage>
</organism>
<evidence type="ECO:0000313" key="2">
    <source>
        <dbReference type="Proteomes" id="UP000471031"/>
    </source>
</evidence>
<protein>
    <submittedName>
        <fullName evidence="1">Uncharacterized protein</fullName>
    </submittedName>
</protein>
<dbReference type="EMBL" id="WXEX01000023">
    <property type="protein sequence ID" value="MZP44630.1"/>
    <property type="molecule type" value="Genomic_DNA"/>
</dbReference>
<proteinExistence type="predicted"/>
<dbReference type="RefSeq" id="WP_161263198.1">
    <property type="nucleotide sequence ID" value="NZ_JAFBDC010000008.1"/>
</dbReference>
<accession>A0A845LHX4</accession>
<dbReference type="OrthoDB" id="9787127at2"/>
<sequence>MDLRKQFHEDMVNVYIQAKKEAKYNATRFLQMVSEKGGYEAAKILISKDAPSDGFTKLYEAGKLNLSVEALILREKYVSLFTDDERKVCSERLETYRYKPK</sequence>
<name>A0A845LHX4_HELGE</name>
<dbReference type="Proteomes" id="UP000471031">
    <property type="component" value="Unassembled WGS sequence"/>
</dbReference>